<organism evidence="2 3">
    <name type="scientific">Sphingomonas spermidinifaciens</name>
    <dbReference type="NCBI Taxonomy" id="1141889"/>
    <lineage>
        <taxon>Bacteria</taxon>
        <taxon>Pseudomonadati</taxon>
        <taxon>Pseudomonadota</taxon>
        <taxon>Alphaproteobacteria</taxon>
        <taxon>Sphingomonadales</taxon>
        <taxon>Sphingomonadaceae</taxon>
        <taxon>Sphingomonas</taxon>
    </lineage>
</organism>
<gene>
    <name evidence="2" type="ORF">COC42_05995</name>
</gene>
<reference evidence="2 3" key="1">
    <citation type="submission" date="2017-09" db="EMBL/GenBank/DDBJ databases">
        <title>Sphingomonas spermidinifaciens 9NM-10, whole genome shotgun sequence.</title>
        <authorList>
            <person name="Feng G."/>
            <person name="Zhu H."/>
        </authorList>
    </citation>
    <scope>NUCLEOTIDE SEQUENCE [LARGE SCALE GENOMIC DNA]</scope>
    <source>
        <strain evidence="2 3">9NM-10</strain>
    </source>
</reference>
<accession>A0A2A4B7X7</accession>
<evidence type="ECO:0000313" key="2">
    <source>
        <dbReference type="EMBL" id="PCD03879.1"/>
    </source>
</evidence>
<comment type="caution">
    <text evidence="2">The sequence shown here is derived from an EMBL/GenBank/DDBJ whole genome shotgun (WGS) entry which is preliminary data.</text>
</comment>
<protein>
    <submittedName>
        <fullName evidence="2">Uncharacterized protein</fullName>
    </submittedName>
</protein>
<evidence type="ECO:0000256" key="1">
    <source>
        <dbReference type="SAM" id="MobiDB-lite"/>
    </source>
</evidence>
<evidence type="ECO:0000313" key="3">
    <source>
        <dbReference type="Proteomes" id="UP000218366"/>
    </source>
</evidence>
<dbReference type="RefSeq" id="WP_096342274.1">
    <property type="nucleotide sequence ID" value="NZ_NWMW01000001.1"/>
</dbReference>
<dbReference type="AlphaFoldDB" id="A0A2A4B7X7"/>
<dbReference type="OrthoDB" id="8081239at2"/>
<dbReference type="Proteomes" id="UP000218366">
    <property type="component" value="Unassembled WGS sequence"/>
</dbReference>
<keyword evidence="3" id="KW-1185">Reference proteome</keyword>
<proteinExistence type="predicted"/>
<dbReference type="EMBL" id="NWMW01000001">
    <property type="protein sequence ID" value="PCD03879.1"/>
    <property type="molecule type" value="Genomic_DNA"/>
</dbReference>
<feature type="region of interest" description="Disordered" evidence="1">
    <location>
        <begin position="109"/>
        <end position="139"/>
    </location>
</feature>
<name>A0A2A4B7X7_9SPHN</name>
<feature type="compositionally biased region" description="Basic and acidic residues" evidence="1">
    <location>
        <begin position="120"/>
        <end position="134"/>
    </location>
</feature>
<sequence length="149" mass="17011">MINEEEARQGFNELRAALRRAGLAWIAEQVEQTVVLGKPVTKEADASEFIDDQVAGQRRGRQRLQEFVTTEPYSYVERLRLLLDAIERVTALPDFERQALADLEAETVTFVSEQDDEPDRDLQRGRTPDEEATRRRVQAAVQEARKALA</sequence>